<sequence length="148" mass="17630">MNVKIVSNKQNYNKIKEKLEKGGFSICEDSQFVFYDHTAEVNHLIGKIDQEYEIIPINDIIYIESFSHDIFIHTEEEQYTIKEKLYQLEGMLESKGFMRANQSTIINKQYIKRIRPTLNSKFILKMKNGARVDITRSYYFKFKLLMNI</sequence>
<protein>
    <submittedName>
        <fullName evidence="2">Autolysin response regulator protein</fullName>
    </submittedName>
</protein>
<dbReference type="EMBL" id="AFNU02000019">
    <property type="protein sequence ID" value="ERJ10999.1"/>
    <property type="molecule type" value="Genomic_DNA"/>
</dbReference>
<evidence type="ECO:0000259" key="1">
    <source>
        <dbReference type="PROSITE" id="PS50930"/>
    </source>
</evidence>
<evidence type="ECO:0000313" key="3">
    <source>
        <dbReference type="Proteomes" id="UP000005707"/>
    </source>
</evidence>
<dbReference type="RefSeq" id="WP_008825531.1">
    <property type="nucleotide sequence ID" value="NZ_AFNU02000019.1"/>
</dbReference>
<dbReference type="AlphaFoldDB" id="U2FIE7"/>
<reference evidence="2 3" key="2">
    <citation type="journal article" date="2013" name="PLoS ONE">
        <title>INDIGO - INtegrated Data Warehouse of MIcrobial GenOmes with Examples from the Red Sea Extremophiles.</title>
        <authorList>
            <person name="Alam I."/>
            <person name="Antunes A."/>
            <person name="Kamau A.A."/>
            <person name="Ba Alawi W."/>
            <person name="Kalkatawi M."/>
            <person name="Stingl U."/>
            <person name="Bajic V.B."/>
        </authorList>
    </citation>
    <scope>NUCLEOTIDE SEQUENCE [LARGE SCALE GENOMIC DNA]</scope>
    <source>
        <strain evidence="2 3">SSD-17B</strain>
    </source>
</reference>
<gene>
    <name evidence="2" type="ORF">HLPCO_002952</name>
</gene>
<dbReference type="InterPro" id="IPR007492">
    <property type="entry name" value="LytTR_DNA-bd_dom"/>
</dbReference>
<keyword evidence="3" id="KW-1185">Reference proteome</keyword>
<organism evidence="2 3">
    <name type="scientific">Haloplasma contractile SSD-17B</name>
    <dbReference type="NCBI Taxonomy" id="1033810"/>
    <lineage>
        <taxon>Bacteria</taxon>
        <taxon>Bacillati</taxon>
        <taxon>Mycoplasmatota</taxon>
        <taxon>Mollicutes</taxon>
        <taxon>Haloplasmatales</taxon>
        <taxon>Haloplasmataceae</taxon>
        <taxon>Haloplasma</taxon>
    </lineage>
</organism>
<dbReference type="eggNOG" id="COG3279">
    <property type="taxonomic scope" value="Bacteria"/>
</dbReference>
<dbReference type="GO" id="GO:0000156">
    <property type="term" value="F:phosphorelay response regulator activity"/>
    <property type="evidence" value="ECO:0007669"/>
    <property type="project" value="InterPro"/>
</dbReference>
<dbReference type="OrthoDB" id="2854729at2"/>
<dbReference type="Gene3D" id="2.40.50.1020">
    <property type="entry name" value="LytTr DNA-binding domain"/>
    <property type="match status" value="1"/>
</dbReference>
<dbReference type="PROSITE" id="PS50930">
    <property type="entry name" value="HTH_LYTTR"/>
    <property type="match status" value="1"/>
</dbReference>
<dbReference type="Pfam" id="PF04397">
    <property type="entry name" value="LytTR"/>
    <property type="match status" value="1"/>
</dbReference>
<reference evidence="2 3" key="1">
    <citation type="journal article" date="2011" name="J. Bacteriol.">
        <title>Genome sequence of Haloplasma contractile, an unusual contractile bacterium from a deep-sea anoxic brine lake.</title>
        <authorList>
            <person name="Antunes A."/>
            <person name="Alam I."/>
            <person name="El Dorry H."/>
            <person name="Siam R."/>
            <person name="Robertson A."/>
            <person name="Bajic V.B."/>
            <person name="Stingl U."/>
        </authorList>
    </citation>
    <scope>NUCLEOTIDE SEQUENCE [LARGE SCALE GENOMIC DNA]</scope>
    <source>
        <strain evidence="2 3">SSD-17B</strain>
    </source>
</reference>
<accession>U2FIE7</accession>
<dbReference type="Proteomes" id="UP000005707">
    <property type="component" value="Unassembled WGS sequence"/>
</dbReference>
<evidence type="ECO:0000313" key="2">
    <source>
        <dbReference type="EMBL" id="ERJ10999.1"/>
    </source>
</evidence>
<feature type="domain" description="HTH LytTR-type" evidence="1">
    <location>
        <begin position="44"/>
        <end position="148"/>
    </location>
</feature>
<proteinExistence type="predicted"/>
<comment type="caution">
    <text evidence="2">The sequence shown here is derived from an EMBL/GenBank/DDBJ whole genome shotgun (WGS) entry which is preliminary data.</text>
</comment>
<dbReference type="PANTHER" id="PTHR37299">
    <property type="entry name" value="TRANSCRIPTIONAL REGULATOR-RELATED"/>
    <property type="match status" value="1"/>
</dbReference>
<name>U2FIE7_9MOLU</name>
<dbReference type="SMART" id="SM00850">
    <property type="entry name" value="LytTR"/>
    <property type="match status" value="1"/>
</dbReference>
<dbReference type="InterPro" id="IPR046947">
    <property type="entry name" value="LytR-like"/>
</dbReference>
<dbReference type="InParanoid" id="U2FIE7"/>
<dbReference type="GO" id="GO:0003677">
    <property type="term" value="F:DNA binding"/>
    <property type="evidence" value="ECO:0007669"/>
    <property type="project" value="InterPro"/>
</dbReference>
<dbReference type="PANTHER" id="PTHR37299:SF1">
    <property type="entry name" value="STAGE 0 SPORULATION PROTEIN A HOMOLOG"/>
    <property type="match status" value="1"/>
</dbReference>
<dbReference type="STRING" id="1033810.HLPCO_002952"/>